<comment type="caution">
    <text evidence="2">The sequence shown here is derived from an EMBL/GenBank/DDBJ whole genome shotgun (WGS) entry which is preliminary data.</text>
</comment>
<dbReference type="EMBL" id="VLKE01000001">
    <property type="protein sequence ID" value="TWH68454.1"/>
    <property type="molecule type" value="Genomic_DNA"/>
</dbReference>
<evidence type="ECO:0000313" key="3">
    <source>
        <dbReference type="Proteomes" id="UP000319825"/>
    </source>
</evidence>
<accession>A0A562ICV6</accession>
<feature type="region of interest" description="Disordered" evidence="1">
    <location>
        <begin position="1"/>
        <end position="39"/>
    </location>
</feature>
<dbReference type="AlphaFoldDB" id="A0A562ICV6"/>
<gene>
    <name evidence="2" type="ORF">JD77_03447</name>
</gene>
<name>A0A562ICV6_MICOL</name>
<dbReference type="Proteomes" id="UP000319825">
    <property type="component" value="Unassembled WGS sequence"/>
</dbReference>
<protein>
    <submittedName>
        <fullName evidence="2">Uncharacterized protein</fullName>
    </submittedName>
</protein>
<reference evidence="2 3" key="1">
    <citation type="submission" date="2019-07" db="EMBL/GenBank/DDBJ databases">
        <title>R&amp;d 2014.</title>
        <authorList>
            <person name="Klenk H.-P."/>
        </authorList>
    </citation>
    <scope>NUCLEOTIDE SEQUENCE [LARGE SCALE GENOMIC DNA]</scope>
    <source>
        <strain evidence="2 3">DSM 43868</strain>
    </source>
</reference>
<proteinExistence type="predicted"/>
<evidence type="ECO:0000313" key="2">
    <source>
        <dbReference type="EMBL" id="TWH68454.1"/>
    </source>
</evidence>
<sequence>MTDFDPAAVAAEMHSGGSSGAGYLPGEFPEPARPLMPPAGADLPAAVAASLKEYTDAHTAWERACDAVSEYQETARISRVRREDAIRAAGQAVAQGKPRPKIPAEVSEADEATEVKILAAVVADRRMSANRASRALSDAVIAHAPEFVAPLTARFAPAIEAIREKAGELRRMVEAAEGTVSGVARYRALSHVGVLRKMGASVSDAGVASLVGEYSAAVRSPADRLAAARGRSPLHLLIDMTDAVNGLADAQLDAMPHPDTLGVVGVDGAAQRAAIAEMKSAK</sequence>
<evidence type="ECO:0000256" key="1">
    <source>
        <dbReference type="SAM" id="MobiDB-lite"/>
    </source>
</evidence>
<dbReference type="RefSeq" id="WP_145775258.1">
    <property type="nucleotide sequence ID" value="NZ_BAAATQ010000010.1"/>
</dbReference>
<keyword evidence="3" id="KW-1185">Reference proteome</keyword>
<organism evidence="2 3">
    <name type="scientific">Micromonospora olivasterospora</name>
    <dbReference type="NCBI Taxonomy" id="1880"/>
    <lineage>
        <taxon>Bacteria</taxon>
        <taxon>Bacillati</taxon>
        <taxon>Actinomycetota</taxon>
        <taxon>Actinomycetes</taxon>
        <taxon>Micromonosporales</taxon>
        <taxon>Micromonosporaceae</taxon>
        <taxon>Micromonospora</taxon>
    </lineage>
</organism>